<feature type="transmembrane region" description="Helical" evidence="1">
    <location>
        <begin position="648"/>
        <end position="669"/>
    </location>
</feature>
<dbReference type="PANTHER" id="PTHR11161:SF0">
    <property type="entry name" value="O-ACYLTRANSFERASE LIKE PROTEIN"/>
    <property type="match status" value="1"/>
</dbReference>
<dbReference type="InterPro" id="IPR006621">
    <property type="entry name" value="Nose-resist-to-fluoxetine_N"/>
</dbReference>
<dbReference type="Pfam" id="PF20146">
    <property type="entry name" value="NRF"/>
    <property type="match status" value="1"/>
</dbReference>
<feature type="non-terminal residue" evidence="3">
    <location>
        <position position="720"/>
    </location>
</feature>
<dbReference type="GO" id="GO:0016747">
    <property type="term" value="F:acyltransferase activity, transferring groups other than amino-acyl groups"/>
    <property type="evidence" value="ECO:0007669"/>
    <property type="project" value="InterPro"/>
</dbReference>
<keyword evidence="1" id="KW-0812">Transmembrane</keyword>
<dbReference type="AlphaFoldDB" id="A0AAD4KBL1"/>
<keyword evidence="4" id="KW-1185">Reference proteome</keyword>
<keyword evidence="1" id="KW-1133">Transmembrane helix</keyword>
<feature type="transmembrane region" description="Helical" evidence="1">
    <location>
        <begin position="509"/>
        <end position="525"/>
    </location>
</feature>
<feature type="transmembrane region" description="Helical" evidence="1">
    <location>
        <begin position="378"/>
        <end position="399"/>
    </location>
</feature>
<proteinExistence type="predicted"/>
<feature type="transmembrane region" description="Helical" evidence="1">
    <location>
        <begin position="228"/>
        <end position="252"/>
    </location>
</feature>
<gene>
    <name evidence="3" type="ORF">KR093_010285</name>
</gene>
<evidence type="ECO:0000256" key="1">
    <source>
        <dbReference type="SAM" id="Phobius"/>
    </source>
</evidence>
<organism evidence="3 4">
    <name type="scientific">Drosophila rubida</name>
    <dbReference type="NCBI Taxonomy" id="30044"/>
    <lineage>
        <taxon>Eukaryota</taxon>
        <taxon>Metazoa</taxon>
        <taxon>Ecdysozoa</taxon>
        <taxon>Arthropoda</taxon>
        <taxon>Hexapoda</taxon>
        <taxon>Insecta</taxon>
        <taxon>Pterygota</taxon>
        <taxon>Neoptera</taxon>
        <taxon>Endopterygota</taxon>
        <taxon>Diptera</taxon>
        <taxon>Brachycera</taxon>
        <taxon>Muscomorpha</taxon>
        <taxon>Ephydroidea</taxon>
        <taxon>Drosophilidae</taxon>
        <taxon>Drosophila</taxon>
    </lineage>
</organism>
<keyword evidence="1" id="KW-0472">Membrane</keyword>
<dbReference type="SMART" id="SM00703">
    <property type="entry name" value="NRF"/>
    <property type="match status" value="1"/>
</dbReference>
<name>A0AAD4KBL1_9MUSC</name>
<feature type="transmembrane region" description="Helical" evidence="1">
    <location>
        <begin position="442"/>
        <end position="462"/>
    </location>
</feature>
<feature type="transmembrane region" description="Helical" evidence="1">
    <location>
        <begin position="469"/>
        <end position="489"/>
    </location>
</feature>
<feature type="transmembrane region" description="Helical" evidence="1">
    <location>
        <begin position="537"/>
        <end position="561"/>
    </location>
</feature>
<dbReference type="InterPro" id="IPR052728">
    <property type="entry name" value="O2_lipid_transport_reg"/>
</dbReference>
<dbReference type="Pfam" id="PF01757">
    <property type="entry name" value="Acyl_transf_3"/>
    <property type="match status" value="1"/>
</dbReference>
<feature type="transmembrane region" description="Helical" evidence="1">
    <location>
        <begin position="334"/>
        <end position="358"/>
    </location>
</feature>
<evidence type="ECO:0000313" key="4">
    <source>
        <dbReference type="Proteomes" id="UP001200034"/>
    </source>
</evidence>
<reference evidence="3" key="1">
    <citation type="journal article" date="2021" name="Mol. Ecol. Resour.">
        <title>Phylogenomic analyses of the genus Drosophila reveals genomic signals of climate adaptation.</title>
        <authorList>
            <person name="Li F."/>
            <person name="Rane R.V."/>
            <person name="Luria V."/>
            <person name="Xiong Z."/>
            <person name="Chen J."/>
            <person name="Li Z."/>
            <person name="Catullo R.A."/>
            <person name="Griffin P.C."/>
            <person name="Schiffer M."/>
            <person name="Pearce S."/>
            <person name="Lee S.F."/>
            <person name="McElroy K."/>
            <person name="Stocker A."/>
            <person name="Shirriffs J."/>
            <person name="Cockerell F."/>
            <person name="Coppin C."/>
            <person name="Sgro C.M."/>
            <person name="Karger A."/>
            <person name="Cain J.W."/>
            <person name="Weber J.A."/>
            <person name="Santpere G."/>
            <person name="Kirschner M.W."/>
            <person name="Hoffmann A.A."/>
            <person name="Oakeshott J.G."/>
            <person name="Zhang G."/>
        </authorList>
    </citation>
    <scope>NUCLEOTIDE SEQUENCE</scope>
    <source>
        <strain evidence="3">BGI-SZ-2011g</strain>
    </source>
</reference>
<dbReference type="InterPro" id="IPR002656">
    <property type="entry name" value="Acyl_transf_3_dom"/>
</dbReference>
<comment type="caution">
    <text evidence="3">The sequence shown here is derived from an EMBL/GenBank/DDBJ whole genome shotgun (WGS) entry which is preliminary data.</text>
</comment>
<evidence type="ECO:0000259" key="2">
    <source>
        <dbReference type="SMART" id="SM00703"/>
    </source>
</evidence>
<feature type="domain" description="Nose resistant-to-fluoxetine protein N-terminal" evidence="2">
    <location>
        <begin position="84"/>
        <end position="219"/>
    </location>
</feature>
<evidence type="ECO:0000313" key="3">
    <source>
        <dbReference type="EMBL" id="KAH8387904.1"/>
    </source>
</evidence>
<protein>
    <recommendedName>
        <fullName evidence="2">Nose resistant-to-fluoxetine protein N-terminal domain-containing protein</fullName>
    </recommendedName>
</protein>
<dbReference type="PANTHER" id="PTHR11161">
    <property type="entry name" value="O-ACYLTRANSFERASE"/>
    <property type="match status" value="1"/>
</dbReference>
<feature type="transmembrane region" description="Helical" evidence="1">
    <location>
        <begin position="293"/>
        <end position="314"/>
    </location>
</feature>
<accession>A0AAD4KBL1</accession>
<dbReference type="EMBL" id="JAJJHW010000095">
    <property type="protein sequence ID" value="KAH8387904.1"/>
    <property type="molecule type" value="Genomic_DNA"/>
</dbReference>
<feature type="transmembrane region" description="Helical" evidence="1">
    <location>
        <begin position="581"/>
        <end position="598"/>
    </location>
</feature>
<dbReference type="Proteomes" id="UP001200034">
    <property type="component" value="Unassembled WGS sequence"/>
</dbReference>
<sequence>QVECQGATVMAKLNWTLWLCAIAMIISVSANNEMKPETNGNFSMATYQRIMRLRHLAVEFFEYYANITVTDLMGQTARIPTQEDLQCAAEVAQLGQALQSGQLWALRMIDSWGSLPAGILHGNLRDLGNFDECIRVHHETPVTGHILRGKYCSAKLLSGSALGADAVALGFLNVQTAVCFPAACSGDHMDVLFRQLLQQLLNIELNTEQNLINDKNCQTNESEPLDGLTIFTIVLLGIFVGLVVLSTVYDYLCCKDQNRLPALVQIFSARVNTRGLFRITDSKSNPNVIDCLHGIRCLSLIWVIYGHCYLVAALTPNVNLVDVLPWFKSPFSMFIIHALFSVDTFFFLSGLLVVLVALRTMDKTNGKLNVPLMYLHRFLRLTPVLAMAILGYMTILPILGGGPVYKAFINLNSAACEESWYWTLLYVQNYVVPDNLCLAHSWYLGVDMQLYVISPLLLIALYKWGKKAVAGIVVIMLLLAACLFSMMMVRDYSLQMMRDSDKIYFSTHTRASPWIIGLLFGYFLHVNRGKTFKLNRLTVWAGWIFSLALIFACLFGIYPYTANGYELPTLNEAFYVTLTRIAWPIALVWVVFACKYGYGGMANSFLSSPMWQPLSKLSYCAYIWHLMIEQFNGMNTQTSTYFSDYQVMLRFWSDFGFTIILAYGMYILIEGPTGGIQMLLLPSGKPKTTPQAAVPIQPHVNDVDKDSAAPPLAVKVSLDS</sequence>